<sequence>MKIIIPMTGYGSRFVAAGYKDLKPFIKVQGKPMIEWIIKGMYPNEKNFLFVCRKEHLDKDPEMRKRLLELAPEGEIFEVDNWVKKGPVYDVLRASEKIDNNEQCIINYCDFYMSWDFEKFKHEVTSRGSEGAVPCYTGFHPNLLPEKNYYASCLTDENNNLIEIREKYSFQEDKQKAKHSPGVYYFKTGEILKKYCQKLVESKDQAINGEFYASLPYNFMVKDGLKVWVPTNVNKFCQWGTPEDLKEYLFWTETVKGMVK</sequence>
<dbReference type="Proteomes" id="UP001571581">
    <property type="component" value="Unassembled WGS sequence"/>
</dbReference>
<reference evidence="1 2" key="1">
    <citation type="submission" date="2024-07" db="EMBL/GenBank/DDBJ databases">
        <authorList>
            <person name="Li X.-J."/>
            <person name="Wang X."/>
        </authorList>
    </citation>
    <scope>NUCLEOTIDE SEQUENCE [LARGE SCALE GENOMIC DNA]</scope>
    <source>
        <strain evidence="1 2">DSM 23441</strain>
    </source>
</reference>
<evidence type="ECO:0000313" key="2">
    <source>
        <dbReference type="Proteomes" id="UP001571581"/>
    </source>
</evidence>
<keyword evidence="2" id="KW-1185">Reference proteome</keyword>
<name>A0ABV4S6A7_9FUSO</name>
<organism evidence="1 2">
    <name type="scientific">Leptotrichia hongkongensis</name>
    <dbReference type="NCBI Taxonomy" id="554406"/>
    <lineage>
        <taxon>Bacteria</taxon>
        <taxon>Fusobacteriati</taxon>
        <taxon>Fusobacteriota</taxon>
        <taxon>Fusobacteriia</taxon>
        <taxon>Fusobacteriales</taxon>
        <taxon>Leptotrichiaceae</taxon>
        <taxon>Leptotrichia</taxon>
    </lineage>
</organism>
<protein>
    <submittedName>
        <fullName evidence="1">Capsular biosynthesis protein</fullName>
    </submittedName>
</protein>
<dbReference type="RefSeq" id="WP_372582651.1">
    <property type="nucleotide sequence ID" value="NZ_JBGORW010000004.1"/>
</dbReference>
<comment type="caution">
    <text evidence="1">The sequence shown here is derived from an EMBL/GenBank/DDBJ whole genome shotgun (WGS) entry which is preliminary data.</text>
</comment>
<dbReference type="InterPro" id="IPR029044">
    <property type="entry name" value="Nucleotide-diphossugar_trans"/>
</dbReference>
<evidence type="ECO:0000313" key="1">
    <source>
        <dbReference type="EMBL" id="MFA3799345.1"/>
    </source>
</evidence>
<dbReference type="Gene3D" id="3.90.550.10">
    <property type="entry name" value="Spore Coat Polysaccharide Biosynthesis Protein SpsA, Chain A"/>
    <property type="match status" value="1"/>
</dbReference>
<dbReference type="EMBL" id="JBGORW010000004">
    <property type="protein sequence ID" value="MFA3799345.1"/>
    <property type="molecule type" value="Genomic_DNA"/>
</dbReference>
<proteinExistence type="predicted"/>
<gene>
    <name evidence="1" type="ORF">ACEG17_04000</name>
</gene>
<accession>A0ABV4S6A7</accession>
<dbReference type="SUPFAM" id="SSF53448">
    <property type="entry name" value="Nucleotide-diphospho-sugar transferases"/>
    <property type="match status" value="1"/>
</dbReference>